<keyword evidence="15" id="KW-1185">Reference proteome</keyword>
<evidence type="ECO:0000256" key="8">
    <source>
        <dbReference type="ARBA" id="ARBA00023139"/>
    </source>
</evidence>
<dbReference type="Proteomes" id="UP001212411">
    <property type="component" value="Chromosome 1"/>
</dbReference>
<evidence type="ECO:0000259" key="13">
    <source>
        <dbReference type="Pfam" id="PF01529"/>
    </source>
</evidence>
<keyword evidence="6 11" id="KW-0040">ANK repeat</keyword>
<protein>
    <recommendedName>
        <fullName evidence="12">Palmitoyltransferase</fullName>
        <ecNumber evidence="12">2.3.1.225</ecNumber>
    </recommendedName>
</protein>
<evidence type="ECO:0000256" key="5">
    <source>
        <dbReference type="ARBA" id="ARBA00022989"/>
    </source>
</evidence>
<dbReference type="EC" id="2.3.1.225" evidence="12"/>
<evidence type="ECO:0000256" key="6">
    <source>
        <dbReference type="ARBA" id="ARBA00023043"/>
    </source>
</evidence>
<dbReference type="AlphaFoldDB" id="A0AAF0ATM9"/>
<keyword evidence="7 12" id="KW-0472">Membrane</keyword>
<dbReference type="GO" id="GO:0019706">
    <property type="term" value="F:protein-cysteine S-palmitoyltransferase activity"/>
    <property type="evidence" value="ECO:0007669"/>
    <property type="project" value="UniProtKB-EC"/>
</dbReference>
<evidence type="ECO:0000256" key="4">
    <source>
        <dbReference type="ARBA" id="ARBA00022737"/>
    </source>
</evidence>
<evidence type="ECO:0000256" key="2">
    <source>
        <dbReference type="ARBA" id="ARBA00010104"/>
    </source>
</evidence>
<feature type="domain" description="Palmitoyltransferase DHHC" evidence="13">
    <location>
        <begin position="397"/>
        <end position="533"/>
    </location>
</feature>
<organism evidence="14 15">
    <name type="scientific">Schizosaccharomyces osmophilus</name>
    <dbReference type="NCBI Taxonomy" id="2545709"/>
    <lineage>
        <taxon>Eukaryota</taxon>
        <taxon>Fungi</taxon>
        <taxon>Dikarya</taxon>
        <taxon>Ascomycota</taxon>
        <taxon>Taphrinomycotina</taxon>
        <taxon>Schizosaccharomycetes</taxon>
        <taxon>Schizosaccharomycetales</taxon>
        <taxon>Schizosaccharomycetaceae</taxon>
        <taxon>Schizosaccharomyces</taxon>
    </lineage>
</organism>
<dbReference type="RefSeq" id="XP_056035854.1">
    <property type="nucleotide sequence ID" value="XM_056180382.1"/>
</dbReference>
<dbReference type="SMART" id="SM00248">
    <property type="entry name" value="ANK"/>
    <property type="match status" value="5"/>
</dbReference>
<dbReference type="PANTHER" id="PTHR24161">
    <property type="entry name" value="ANK_REP_REGION DOMAIN-CONTAINING PROTEIN-RELATED"/>
    <property type="match status" value="1"/>
</dbReference>
<reference evidence="14 15" key="1">
    <citation type="journal article" date="2023" name="G3 (Bethesda)">
        <title>A high-quality reference genome for the fission yeast Schizosaccharomyces osmophilus.</title>
        <authorList>
            <person name="Jia G.S."/>
            <person name="Zhang W.C."/>
            <person name="Liang Y."/>
            <person name="Liu X.H."/>
            <person name="Rhind N."/>
            <person name="Pidoux A."/>
            <person name="Brysch-Herzberg M."/>
            <person name="Du L.L."/>
        </authorList>
    </citation>
    <scope>NUCLEOTIDE SEQUENCE [LARGE SCALE GENOMIC DNA]</scope>
    <source>
        <strain evidence="14 15">CBS 15793</strain>
    </source>
</reference>
<feature type="transmembrane region" description="Helical" evidence="12">
    <location>
        <begin position="446"/>
        <end position="470"/>
    </location>
</feature>
<keyword evidence="3 12" id="KW-0812">Transmembrane</keyword>
<keyword evidence="4" id="KW-0677">Repeat</keyword>
<evidence type="ECO:0000256" key="11">
    <source>
        <dbReference type="PROSITE-ProRule" id="PRU00023"/>
    </source>
</evidence>
<keyword evidence="12" id="KW-0012">Acyltransferase</keyword>
<dbReference type="Pfam" id="PF12796">
    <property type="entry name" value="Ank_2"/>
    <property type="match status" value="2"/>
</dbReference>
<feature type="transmembrane region" description="Helical" evidence="12">
    <location>
        <begin position="257"/>
        <end position="275"/>
    </location>
</feature>
<evidence type="ECO:0000256" key="12">
    <source>
        <dbReference type="RuleBase" id="RU079119"/>
    </source>
</evidence>
<proteinExistence type="inferred from homology"/>
<keyword evidence="12" id="KW-0808">Transferase</keyword>
<comment type="domain">
    <text evidence="12">The DHHC domain is required for palmitoyltransferase activity.</text>
</comment>
<dbReference type="Gene3D" id="1.25.40.20">
    <property type="entry name" value="Ankyrin repeat-containing domain"/>
    <property type="match status" value="1"/>
</dbReference>
<keyword evidence="9" id="KW-0449">Lipoprotein</keyword>
<dbReference type="PROSITE" id="PS50216">
    <property type="entry name" value="DHHC"/>
    <property type="match status" value="1"/>
</dbReference>
<keyword evidence="8" id="KW-0564">Palmitate</keyword>
<comment type="similarity">
    <text evidence="2">Belongs to the DHHC palmitoyltransferase family. AKR/ZDHHC17 subfamily.</text>
</comment>
<dbReference type="InterPro" id="IPR002110">
    <property type="entry name" value="Ankyrin_rpt"/>
</dbReference>
<dbReference type="PANTHER" id="PTHR24161:SF85">
    <property type="entry name" value="PALMITOYLTRANSFERASE HIP14"/>
    <property type="match status" value="1"/>
</dbReference>
<dbReference type="GeneID" id="80875071"/>
<evidence type="ECO:0000256" key="1">
    <source>
        <dbReference type="ARBA" id="ARBA00004141"/>
    </source>
</evidence>
<dbReference type="Pfam" id="PF01529">
    <property type="entry name" value="DHHC"/>
    <property type="match status" value="1"/>
</dbReference>
<dbReference type="KEGG" id="som:SOMG_01589"/>
<feature type="repeat" description="ANK" evidence="11">
    <location>
        <begin position="33"/>
        <end position="65"/>
    </location>
</feature>
<comment type="catalytic activity">
    <reaction evidence="10 12">
        <text>L-cysteinyl-[protein] + hexadecanoyl-CoA = S-hexadecanoyl-L-cysteinyl-[protein] + CoA</text>
        <dbReference type="Rhea" id="RHEA:36683"/>
        <dbReference type="Rhea" id="RHEA-COMP:10131"/>
        <dbReference type="Rhea" id="RHEA-COMP:11032"/>
        <dbReference type="ChEBI" id="CHEBI:29950"/>
        <dbReference type="ChEBI" id="CHEBI:57287"/>
        <dbReference type="ChEBI" id="CHEBI:57379"/>
        <dbReference type="ChEBI" id="CHEBI:74151"/>
        <dbReference type="EC" id="2.3.1.225"/>
    </reaction>
</comment>
<feature type="repeat" description="ANK" evidence="11">
    <location>
        <begin position="133"/>
        <end position="165"/>
    </location>
</feature>
<accession>A0AAF0ATM9</accession>
<evidence type="ECO:0000256" key="9">
    <source>
        <dbReference type="ARBA" id="ARBA00023288"/>
    </source>
</evidence>
<name>A0AAF0ATM9_9SCHI</name>
<feature type="transmembrane region" description="Helical" evidence="12">
    <location>
        <begin position="346"/>
        <end position="366"/>
    </location>
</feature>
<dbReference type="PRINTS" id="PR01415">
    <property type="entry name" value="ANKYRIN"/>
</dbReference>
<feature type="transmembrane region" description="Helical" evidence="12">
    <location>
        <begin position="497"/>
        <end position="518"/>
    </location>
</feature>
<evidence type="ECO:0000313" key="15">
    <source>
        <dbReference type="Proteomes" id="UP001212411"/>
    </source>
</evidence>
<dbReference type="EMBL" id="CP115611">
    <property type="protein sequence ID" value="WBW71611.1"/>
    <property type="molecule type" value="Genomic_DNA"/>
</dbReference>
<dbReference type="GO" id="GO:0016020">
    <property type="term" value="C:membrane"/>
    <property type="evidence" value="ECO:0007669"/>
    <property type="project" value="UniProtKB-SubCell"/>
</dbReference>
<evidence type="ECO:0000256" key="7">
    <source>
        <dbReference type="ARBA" id="ARBA00023136"/>
    </source>
</evidence>
<dbReference type="InterPro" id="IPR001594">
    <property type="entry name" value="Palmitoyltrfase_DHHC"/>
</dbReference>
<comment type="subcellular location">
    <subcellularLocation>
        <location evidence="1">Membrane</location>
        <topology evidence="1">Multi-pass membrane protein</topology>
    </subcellularLocation>
</comment>
<feature type="transmembrane region" description="Helical" evidence="12">
    <location>
        <begin position="281"/>
        <end position="300"/>
    </location>
</feature>
<dbReference type="InterPro" id="IPR036770">
    <property type="entry name" value="Ankyrin_rpt-contain_sf"/>
</dbReference>
<sequence>MGNIFAAASQGDIESIKNDIQARISSIDDKDEGGATALHWAALNQQFEVCNYLLENGIDINSTAGNLGATPLHWAAKRGLVEMVNYLVQRGGDPLMHDSQGFHCLHLAVHSSNAFLVVYLLHLDIPVDSPDENQHTPLMWAVYHGNEMVTNCLLKWGADVHATDSEEMTPLHWSLVGANSKCMRLILQECGLSETTAVANLSGQLKTPWSLSLELGVSKVFQEALIVNGFQVQVIANEPAEKYQIILFSHRFSKRTYFWLCFLACFPIIGVALFIMSVCPVILSIFLAPVCLYLSSKFLIFYIESSTEITSFFVQTPFLAGVFSSIFFWVWSHACINILPVLYRESFVLFGSFLILSIFCIAYYVISAFQDPGYIPTIGGVTQRRECIEDLLGRNAFDQNSFCLKCLQLKPNRSFHCISCGRCVYRYDHHCPWIGNCVGMKNHKSFLIYTLSLVFLIPLYCYTGFVYLSLIPIQEKYKSYTCLFVGGTFCEWMLKDMFVIVSIFIVCINWVWIFSLSFTQLWQVAHNMTTAEYRLFQKYKSFSAPTSQGMVPRNPNKHHHSLVHTLTALVGLDQYLVFTRDVFRFLVCRWNNRYSSLPQDLSISSVNPHDKQGTYKNCMYFWRGLSDEQKTDIESNRNP</sequence>
<gene>
    <name evidence="14" type="primary">akr1</name>
    <name evidence="14" type="ORF">SOMG_01589</name>
</gene>
<evidence type="ECO:0000256" key="3">
    <source>
        <dbReference type="ARBA" id="ARBA00022692"/>
    </source>
</evidence>
<feature type="transmembrane region" description="Helical" evidence="12">
    <location>
        <begin position="312"/>
        <end position="334"/>
    </location>
</feature>
<dbReference type="PROSITE" id="PS50088">
    <property type="entry name" value="ANK_REPEAT"/>
    <property type="match status" value="3"/>
</dbReference>
<keyword evidence="5 12" id="KW-1133">Transmembrane helix</keyword>
<dbReference type="SUPFAM" id="SSF48403">
    <property type="entry name" value="Ankyrin repeat"/>
    <property type="match status" value="1"/>
</dbReference>
<dbReference type="PROSITE" id="PS50297">
    <property type="entry name" value="ANK_REP_REGION"/>
    <property type="match status" value="3"/>
</dbReference>
<evidence type="ECO:0000256" key="10">
    <source>
        <dbReference type="ARBA" id="ARBA00048048"/>
    </source>
</evidence>
<feature type="repeat" description="ANK" evidence="11">
    <location>
        <begin position="67"/>
        <end position="99"/>
    </location>
</feature>
<evidence type="ECO:0000313" key="14">
    <source>
        <dbReference type="EMBL" id="WBW71611.1"/>
    </source>
</evidence>